<keyword evidence="3" id="KW-1185">Reference proteome</keyword>
<sequence length="112" mass="11934">MLQVRRNGEWLMGSISQIEHRRLRIQYQVPGKSGMAIKWMDADSSDVQRFAAAAAPPPREHPGGDAPFGQQPPDPWGGSRGAAPAGAPQPAAQGPAGGGARWPQKGSWTPWS</sequence>
<dbReference type="EMBL" id="CAUYUJ010014601">
    <property type="protein sequence ID" value="CAK0843710.1"/>
    <property type="molecule type" value="Genomic_DNA"/>
</dbReference>
<gene>
    <name evidence="2" type="ORF">PCOR1329_LOCUS37968</name>
</gene>
<proteinExistence type="predicted"/>
<reference evidence="2" key="1">
    <citation type="submission" date="2023-10" db="EMBL/GenBank/DDBJ databases">
        <authorList>
            <person name="Chen Y."/>
            <person name="Shah S."/>
            <person name="Dougan E. K."/>
            <person name="Thang M."/>
            <person name="Chan C."/>
        </authorList>
    </citation>
    <scope>NUCLEOTIDE SEQUENCE [LARGE SCALE GENOMIC DNA]</scope>
</reference>
<dbReference type="Proteomes" id="UP001189429">
    <property type="component" value="Unassembled WGS sequence"/>
</dbReference>
<feature type="region of interest" description="Disordered" evidence="1">
    <location>
        <begin position="48"/>
        <end position="112"/>
    </location>
</feature>
<evidence type="ECO:0000313" key="3">
    <source>
        <dbReference type="Proteomes" id="UP001189429"/>
    </source>
</evidence>
<organism evidence="2 3">
    <name type="scientific">Prorocentrum cordatum</name>
    <dbReference type="NCBI Taxonomy" id="2364126"/>
    <lineage>
        <taxon>Eukaryota</taxon>
        <taxon>Sar</taxon>
        <taxon>Alveolata</taxon>
        <taxon>Dinophyceae</taxon>
        <taxon>Prorocentrales</taxon>
        <taxon>Prorocentraceae</taxon>
        <taxon>Prorocentrum</taxon>
    </lineage>
</organism>
<protein>
    <submittedName>
        <fullName evidence="2">Uncharacterized protein</fullName>
    </submittedName>
</protein>
<accession>A0ABN9TDB7</accession>
<evidence type="ECO:0000256" key="1">
    <source>
        <dbReference type="SAM" id="MobiDB-lite"/>
    </source>
</evidence>
<evidence type="ECO:0000313" key="2">
    <source>
        <dbReference type="EMBL" id="CAK0843710.1"/>
    </source>
</evidence>
<feature type="compositionally biased region" description="Low complexity" evidence="1">
    <location>
        <begin position="81"/>
        <end position="94"/>
    </location>
</feature>
<comment type="caution">
    <text evidence="2">The sequence shown here is derived from an EMBL/GenBank/DDBJ whole genome shotgun (WGS) entry which is preliminary data.</text>
</comment>
<name>A0ABN9TDB7_9DINO</name>